<name>A0A1H7VTW5_9BACI</name>
<dbReference type="Gene3D" id="3.20.20.370">
    <property type="entry name" value="Glycoside hydrolase/deacetylase"/>
    <property type="match status" value="1"/>
</dbReference>
<dbReference type="InterPro" id="IPR050248">
    <property type="entry name" value="Polysacc_deacetylase_ArnD"/>
</dbReference>
<dbReference type="RefSeq" id="WP_090740094.1">
    <property type="nucleotide sequence ID" value="NZ_FOBW01000001.1"/>
</dbReference>
<feature type="domain" description="NodB homology" evidence="3">
    <location>
        <begin position="168"/>
        <end position="350"/>
    </location>
</feature>
<dbReference type="Pfam" id="PF01522">
    <property type="entry name" value="Polysacc_deac_1"/>
    <property type="match status" value="1"/>
</dbReference>
<dbReference type="GO" id="GO:0005975">
    <property type="term" value="P:carbohydrate metabolic process"/>
    <property type="evidence" value="ECO:0007669"/>
    <property type="project" value="InterPro"/>
</dbReference>
<gene>
    <name evidence="4" type="ORF">SAMN05192533_10193</name>
</gene>
<dbReference type="SUPFAM" id="SSF55383">
    <property type="entry name" value="Copper amine oxidase, domain N"/>
    <property type="match status" value="1"/>
</dbReference>
<protein>
    <submittedName>
        <fullName evidence="4">Peptidoglycan/xylan/chitin deacetylase, PgdA/CDA1 family</fullName>
    </submittedName>
</protein>
<keyword evidence="5" id="KW-1185">Reference proteome</keyword>
<evidence type="ECO:0000256" key="2">
    <source>
        <dbReference type="ARBA" id="ARBA00022801"/>
    </source>
</evidence>
<dbReference type="OrthoDB" id="9812065at2"/>
<evidence type="ECO:0000259" key="3">
    <source>
        <dbReference type="PROSITE" id="PS51677"/>
    </source>
</evidence>
<dbReference type="GO" id="GO:0046872">
    <property type="term" value="F:metal ion binding"/>
    <property type="evidence" value="ECO:0007669"/>
    <property type="project" value="UniProtKB-KW"/>
</dbReference>
<dbReference type="Pfam" id="PF07833">
    <property type="entry name" value="Cu_amine_oxidN1"/>
    <property type="match status" value="1"/>
</dbReference>
<dbReference type="InterPro" id="IPR011330">
    <property type="entry name" value="Glyco_hydro/deAcase_b/a-brl"/>
</dbReference>
<dbReference type="CDD" id="cd10917">
    <property type="entry name" value="CE4_NodB_like_6s_7s"/>
    <property type="match status" value="1"/>
</dbReference>
<proteinExistence type="predicted"/>
<dbReference type="GO" id="GO:0016810">
    <property type="term" value="F:hydrolase activity, acting on carbon-nitrogen (but not peptide) bonds"/>
    <property type="evidence" value="ECO:0007669"/>
    <property type="project" value="InterPro"/>
</dbReference>
<dbReference type="Proteomes" id="UP000198553">
    <property type="component" value="Unassembled WGS sequence"/>
</dbReference>
<evidence type="ECO:0000256" key="1">
    <source>
        <dbReference type="ARBA" id="ARBA00022723"/>
    </source>
</evidence>
<dbReference type="AlphaFoldDB" id="A0A1H7VTW5"/>
<keyword evidence="1" id="KW-0479">Metal-binding</keyword>
<dbReference type="InterPro" id="IPR036582">
    <property type="entry name" value="Mao_N_sf"/>
</dbReference>
<dbReference type="PROSITE" id="PS51677">
    <property type="entry name" value="NODB"/>
    <property type="match status" value="1"/>
</dbReference>
<evidence type="ECO:0000313" key="5">
    <source>
        <dbReference type="Proteomes" id="UP000198553"/>
    </source>
</evidence>
<dbReference type="PANTHER" id="PTHR10587:SF133">
    <property type="entry name" value="CHITIN DEACETYLASE 1-RELATED"/>
    <property type="match status" value="1"/>
</dbReference>
<dbReference type="EMBL" id="FOBW01000001">
    <property type="protein sequence ID" value="SEM12208.1"/>
    <property type="molecule type" value="Genomic_DNA"/>
</dbReference>
<dbReference type="InterPro" id="IPR002509">
    <property type="entry name" value="NODB_dom"/>
</dbReference>
<dbReference type="PANTHER" id="PTHR10587">
    <property type="entry name" value="GLYCOSYL TRANSFERASE-RELATED"/>
    <property type="match status" value="1"/>
</dbReference>
<dbReference type="Gene3D" id="3.30.457.10">
    <property type="entry name" value="Copper amine oxidase-like, N-terminal domain"/>
    <property type="match status" value="1"/>
</dbReference>
<reference evidence="5" key="1">
    <citation type="submission" date="2016-10" db="EMBL/GenBank/DDBJ databases">
        <authorList>
            <person name="Varghese N."/>
            <person name="Submissions S."/>
        </authorList>
    </citation>
    <scope>NUCLEOTIDE SEQUENCE [LARGE SCALE GENOMIC DNA]</scope>
    <source>
        <strain evidence="5">B48,IBRC-M 10115,DSM 25386,CECT 8001</strain>
    </source>
</reference>
<evidence type="ECO:0000313" key="4">
    <source>
        <dbReference type="EMBL" id="SEM12208.1"/>
    </source>
</evidence>
<organism evidence="4 5">
    <name type="scientific">Mesobacillus persicus</name>
    <dbReference type="NCBI Taxonomy" id="930146"/>
    <lineage>
        <taxon>Bacteria</taxon>
        <taxon>Bacillati</taxon>
        <taxon>Bacillota</taxon>
        <taxon>Bacilli</taxon>
        <taxon>Bacillales</taxon>
        <taxon>Bacillaceae</taxon>
        <taxon>Mesobacillus</taxon>
    </lineage>
</organism>
<accession>A0A1H7VTW5</accession>
<dbReference type="STRING" id="930146.SAMN05192533_10193"/>
<keyword evidence="2" id="KW-0378">Hydrolase</keyword>
<dbReference type="InterPro" id="IPR012854">
    <property type="entry name" value="Cu_amine_oxidase-like_N"/>
</dbReference>
<sequence length="358" mass="40833">MKCHLNKLVYKGLIIFLMMSLIPPNVLAEESMLPEAPIYIDDEPINTKYLMRNNHLLVPALFFKHSGALVDWDKEYQSVVFQAKEKKIALPVGKKFTDEYVRANNTWKRGTLTTEAIEFKGQIFVPLVDVAEKLGMIVRYDQELNRTFITSNITVRPNSIKKGNTSKKLVALTFDDGPEAFYTPQILDILKTKGVPATFFVMGQKLRSHPEIMQRIVNEGHAIGNHTFNHPDLRKQWSSTVREEIIKTQQEMIQVIGRKPDVFRPPYGAVTKADVKILNDLWMRNIMWSVDTLDWSGASAEQILEIVNNKTTPGGIVLQHNFQEGRLLDGSVKALPQIIDDLQKRGYQFVTIQTLLAQ</sequence>
<dbReference type="GO" id="GO:0016020">
    <property type="term" value="C:membrane"/>
    <property type="evidence" value="ECO:0007669"/>
    <property type="project" value="TreeGrafter"/>
</dbReference>
<dbReference type="SUPFAM" id="SSF88713">
    <property type="entry name" value="Glycoside hydrolase/deacetylase"/>
    <property type="match status" value="1"/>
</dbReference>